<accession>A0A9P6SMI3</accession>
<evidence type="ECO:0000313" key="2">
    <source>
        <dbReference type="EMBL" id="KAG0645145.1"/>
    </source>
</evidence>
<dbReference type="Pfam" id="PF11917">
    <property type="entry name" value="DUF3435"/>
    <property type="match status" value="1"/>
</dbReference>
<dbReference type="AlphaFoldDB" id="A0A9P6SMI3"/>
<reference evidence="2" key="1">
    <citation type="submission" date="2019-07" db="EMBL/GenBank/DDBJ databases">
        <title>Hyphodiscus hymeniophilus genome sequencing and assembly.</title>
        <authorList>
            <person name="Kramer G."/>
            <person name="Nodwell J."/>
        </authorList>
    </citation>
    <scope>NUCLEOTIDE SEQUENCE</scope>
    <source>
        <strain evidence="2">ATCC 34498</strain>
    </source>
</reference>
<dbReference type="PANTHER" id="PTHR37535:SF2">
    <property type="entry name" value="FINGER DOMAIN PROTEIN, PUTATIVE (AFU_ORTHOLOGUE AFUA_6G09300)-RELATED"/>
    <property type="match status" value="1"/>
</dbReference>
<comment type="caution">
    <text evidence="2">The sequence shown here is derived from an EMBL/GenBank/DDBJ whole genome shotgun (WGS) entry which is preliminary data.</text>
</comment>
<dbReference type="PANTHER" id="PTHR37535">
    <property type="entry name" value="FLUG DOMAIN PROTEIN"/>
    <property type="match status" value="1"/>
</dbReference>
<evidence type="ECO:0000313" key="3">
    <source>
        <dbReference type="Proteomes" id="UP000785200"/>
    </source>
</evidence>
<dbReference type="InterPro" id="IPR021842">
    <property type="entry name" value="DUF3435"/>
</dbReference>
<protein>
    <recommendedName>
        <fullName evidence="4">C2H2-type domain-containing protein</fullName>
    </recommendedName>
</protein>
<feature type="region of interest" description="Disordered" evidence="1">
    <location>
        <begin position="1"/>
        <end position="71"/>
    </location>
</feature>
<sequence>MIHPPTKFPRRHTQRQALSHGRAKTPPPGLPSSDYPRSDKPRAKVEQRSSTPSDGDHSEPSSDSDSDFGYNSAADRDAKAEYYRQKKVEFAAAGPTLSDPCDTTKDMMRAEEGKWELWFDSSEFKTYLLWRKDNSRIKKKSSIVTHWLVLSMVYQRTALRYMDEGIMLDIRNWIPTLGLDDSEKDKAGLFMEDLCVLQNGHWVRDREVFAHERLRVQQSALLIFAACTSTRPKALVGKRPLLYEDIEFQVFPPPVKGQPPIVILILNLKHIKRSGGKRKPKKFAFYEGENLICCPILFTVSLALADDAFENKFTSLAQIYNLIVPSNTDRIRLKWDAKWAQRPVFRDVESTADAIRISQTKALQYAKHRYHFVRLGRSCGYRKRLEFYDLRRASGKRLNEALTPEERKQIMGNRGDVYERHYMPAFIDADCQAIYLGSTRRDDLIRAVGRLERHEQAPVELTDAQKEEIWKHPDIVKLIRVRERYATKIKKRGYSTIKAAVNTSWYKRHNEAQRNLNSLKTKLRSSLLEKTIDEFHETVHITEVDQQMRGVLPAPDVLTPAAIEYELEERATVTRLLFQPLDNLDEDQVYDVRLQLVESLVQLSKRQATPHQFKLSKFKKRMQQIEKLQDLCESTTAGDIVTGTHDTIADVQLLVETTASDVIVAGVDPVSYAQNIPETTSFYCPFCMWDDRETGPRKRTHTFSRIDSLSRHVRRQHLTRRAIIGGFHCPYLGCSAFLGCDTHFLNHTERVHGLRL</sequence>
<feature type="compositionally biased region" description="Basic and acidic residues" evidence="1">
    <location>
        <begin position="36"/>
        <end position="47"/>
    </location>
</feature>
<evidence type="ECO:0000256" key="1">
    <source>
        <dbReference type="SAM" id="MobiDB-lite"/>
    </source>
</evidence>
<organism evidence="2 3">
    <name type="scientific">Hyphodiscus hymeniophilus</name>
    <dbReference type="NCBI Taxonomy" id="353542"/>
    <lineage>
        <taxon>Eukaryota</taxon>
        <taxon>Fungi</taxon>
        <taxon>Dikarya</taxon>
        <taxon>Ascomycota</taxon>
        <taxon>Pezizomycotina</taxon>
        <taxon>Leotiomycetes</taxon>
        <taxon>Helotiales</taxon>
        <taxon>Hyphodiscaceae</taxon>
        <taxon>Hyphodiscus</taxon>
    </lineage>
</organism>
<dbReference type="Proteomes" id="UP000785200">
    <property type="component" value="Unassembled WGS sequence"/>
</dbReference>
<proteinExistence type="predicted"/>
<dbReference type="OrthoDB" id="4485682at2759"/>
<evidence type="ECO:0008006" key="4">
    <source>
        <dbReference type="Google" id="ProtNLM"/>
    </source>
</evidence>
<gene>
    <name evidence="2" type="ORF">D0Z07_9226</name>
</gene>
<dbReference type="EMBL" id="VNKQ01000020">
    <property type="protein sequence ID" value="KAG0645145.1"/>
    <property type="molecule type" value="Genomic_DNA"/>
</dbReference>
<name>A0A9P6SMI3_9HELO</name>
<keyword evidence="3" id="KW-1185">Reference proteome</keyword>